<keyword evidence="3" id="KW-0732">Signal</keyword>
<organism evidence="4 5">
    <name type="scientific">Clostridium cibarium</name>
    <dbReference type="NCBI Taxonomy" id="2762247"/>
    <lineage>
        <taxon>Bacteria</taxon>
        <taxon>Bacillati</taxon>
        <taxon>Bacillota</taxon>
        <taxon>Clostridia</taxon>
        <taxon>Eubacteriales</taxon>
        <taxon>Clostridiaceae</taxon>
        <taxon>Clostridium</taxon>
    </lineage>
</organism>
<dbReference type="Pfam" id="PF13620">
    <property type="entry name" value="CarboxypepD_reg"/>
    <property type="match status" value="1"/>
</dbReference>
<comment type="caution">
    <text evidence="4">The sequence shown here is derived from an EMBL/GenBank/DDBJ whole genome shotgun (WGS) entry which is preliminary data.</text>
</comment>
<comment type="similarity">
    <text evidence="1">Belongs to the serine-aspartate repeat-containing protein (SDr) family.</text>
</comment>
<keyword evidence="2" id="KW-0964">Secreted</keyword>
<dbReference type="Proteomes" id="UP000627781">
    <property type="component" value="Unassembled WGS sequence"/>
</dbReference>
<dbReference type="EMBL" id="JACSRA010000016">
    <property type="protein sequence ID" value="MBD7911903.1"/>
    <property type="molecule type" value="Genomic_DNA"/>
</dbReference>
<dbReference type="PANTHER" id="PTHR36108:SF13">
    <property type="entry name" value="COLOSSIN-B-RELATED"/>
    <property type="match status" value="1"/>
</dbReference>
<accession>A0ABR8PUU3</accession>
<evidence type="ECO:0000313" key="4">
    <source>
        <dbReference type="EMBL" id="MBD7911903.1"/>
    </source>
</evidence>
<dbReference type="PANTHER" id="PTHR36108">
    <property type="entry name" value="COLOSSIN-B-RELATED"/>
    <property type="match status" value="1"/>
</dbReference>
<gene>
    <name evidence="4" type="ORF">H9661_11080</name>
</gene>
<evidence type="ECO:0000256" key="3">
    <source>
        <dbReference type="ARBA" id="ARBA00022729"/>
    </source>
</evidence>
<proteinExistence type="inferred from homology"/>
<dbReference type="InterPro" id="IPR013783">
    <property type="entry name" value="Ig-like_fold"/>
</dbReference>
<evidence type="ECO:0000256" key="1">
    <source>
        <dbReference type="ARBA" id="ARBA00007257"/>
    </source>
</evidence>
<name>A0ABR8PUU3_9CLOT</name>
<keyword evidence="5" id="KW-1185">Reference proteome</keyword>
<evidence type="ECO:0000256" key="2">
    <source>
        <dbReference type="ARBA" id="ARBA00022525"/>
    </source>
</evidence>
<dbReference type="Gene3D" id="2.60.40.10">
    <property type="entry name" value="Immunoglobulins"/>
    <property type="match status" value="1"/>
</dbReference>
<dbReference type="SUPFAM" id="SSF49478">
    <property type="entry name" value="Cna protein B-type domain"/>
    <property type="match status" value="2"/>
</dbReference>
<dbReference type="RefSeq" id="WP_143317684.1">
    <property type="nucleotide sequence ID" value="NZ_JACSRA010000016.1"/>
</dbReference>
<protein>
    <submittedName>
        <fullName evidence="4">Carboxypeptidase regulatory-like domain-containing protein</fullName>
    </submittedName>
</protein>
<reference evidence="4 5" key="1">
    <citation type="submission" date="2020-08" db="EMBL/GenBank/DDBJ databases">
        <title>A Genomic Blueprint of the Chicken Gut Microbiome.</title>
        <authorList>
            <person name="Gilroy R."/>
            <person name="Ravi A."/>
            <person name="Getino M."/>
            <person name="Pursley I."/>
            <person name="Horton D.L."/>
            <person name="Alikhan N.-F."/>
            <person name="Baker D."/>
            <person name="Gharbi K."/>
            <person name="Hall N."/>
            <person name="Watson M."/>
            <person name="Adriaenssens E.M."/>
            <person name="Foster-Nyarko E."/>
            <person name="Jarju S."/>
            <person name="Secka A."/>
            <person name="Antonio M."/>
            <person name="Oren A."/>
            <person name="Chaudhuri R."/>
            <person name="La Ragione R.M."/>
            <person name="Hildebrand F."/>
            <person name="Pallen M.J."/>
        </authorList>
    </citation>
    <scope>NUCLEOTIDE SEQUENCE [LARGE SCALE GENOMIC DNA]</scope>
    <source>
        <strain evidence="4 5">Sa3CVN1</strain>
    </source>
</reference>
<dbReference type="SUPFAM" id="SSF49464">
    <property type="entry name" value="Carboxypeptidase regulatory domain-like"/>
    <property type="match status" value="1"/>
</dbReference>
<dbReference type="InterPro" id="IPR008969">
    <property type="entry name" value="CarboxyPept-like_regulatory"/>
</dbReference>
<evidence type="ECO:0000313" key="5">
    <source>
        <dbReference type="Proteomes" id="UP000627781"/>
    </source>
</evidence>
<sequence>MLIEDKYILKDSNPFKMQPYEEATINLELEKNPPCYSTLLTGRVFDRDSPISNATVAVFDRNLNPLFHTTTNEEGIYNFINVLNPGEYKVVASAKYYSTSTAKCIVLRPNDVYELSFSLKTNSALLNGLVYGKILMEGRNMAIPDAIINLKSSDDPNKIIYRTTSNNNGQYIIYDILPYKYIMEVKKVGYLPFNPIELTVETYKFIPLNVNLIRDSSNSTGTISGTILSHKVPVSNTAVFLYSLNARGNETIVQVQVTNKYGVYLFSDVSNGSYMVKCKLQNGEDFQRNITI</sequence>
<dbReference type="Gene3D" id="2.60.40.1120">
    <property type="entry name" value="Carboxypeptidase-like, regulatory domain"/>
    <property type="match status" value="2"/>
</dbReference>